<proteinExistence type="predicted"/>
<dbReference type="SMART" id="SM00091">
    <property type="entry name" value="PAS"/>
    <property type="match status" value="1"/>
</dbReference>
<dbReference type="InterPro" id="IPR003661">
    <property type="entry name" value="HisK_dim/P_dom"/>
</dbReference>
<dbReference type="CDD" id="cd00075">
    <property type="entry name" value="HATPase"/>
    <property type="match status" value="1"/>
</dbReference>
<dbReference type="Gene3D" id="3.30.565.10">
    <property type="entry name" value="Histidine kinase-like ATPase, C-terminal domain"/>
    <property type="match status" value="1"/>
</dbReference>
<reference evidence="10 11" key="1">
    <citation type="submission" date="2020-08" db="EMBL/GenBank/DDBJ databases">
        <title>novel species in genus Nocardioides.</title>
        <authorList>
            <person name="Zhang G."/>
        </authorList>
    </citation>
    <scope>NUCLEOTIDE SEQUENCE [LARGE SCALE GENOMIC DNA]</scope>
    <source>
        <strain evidence="10 11">SC8A-24</strain>
    </source>
</reference>
<name>A0ABR6U750_9ACTN</name>
<comment type="caution">
    <text evidence="10">The sequence shown here is derived from an EMBL/GenBank/DDBJ whole genome shotgun (WGS) entry which is preliminary data.</text>
</comment>
<keyword evidence="4" id="KW-0597">Phosphoprotein</keyword>
<evidence type="ECO:0000256" key="4">
    <source>
        <dbReference type="ARBA" id="ARBA00022553"/>
    </source>
</evidence>
<sequence length="354" mass="37871">MDAQDLADSLPDGVVVADADQQVVLASAVAGRMLGVAPADAVGRPLSDVLALRDQDGRAWAACNTPYAGIATRTAVPEQSWLLPDGTEVLVAARMHRAAPTEPVHRVAVTLRSGRGRARLDRERSDLVATVAHELRSPLTGVKGFVQALLNRWDKLNDEQKKLMLTTVSADSDRLSRLIAELLDVARIDTGRLQLYPRPSDVTVLVTRIVESVRAGTARPIDLDLGLDGGAGLPSVHVDPDKFTQVVTNLVENGVRHGDGAVRVHLETVPEGHESDPPGVRITVDDEGTGIPEEMRRRVFTKFWKGGARGGSGLGLYIVHGLVRAHGGTVTIADAPGGGARLVTTWPTDDRRQD</sequence>
<dbReference type="InterPro" id="IPR050736">
    <property type="entry name" value="Sensor_HK_Regulatory"/>
</dbReference>
<dbReference type="CDD" id="cd00082">
    <property type="entry name" value="HisKA"/>
    <property type="match status" value="1"/>
</dbReference>
<dbReference type="PANTHER" id="PTHR43711">
    <property type="entry name" value="TWO-COMPONENT HISTIDINE KINASE"/>
    <property type="match status" value="1"/>
</dbReference>
<evidence type="ECO:0000256" key="2">
    <source>
        <dbReference type="ARBA" id="ARBA00004236"/>
    </source>
</evidence>
<dbReference type="SUPFAM" id="SSF47384">
    <property type="entry name" value="Homodimeric domain of signal transducing histidine kinase"/>
    <property type="match status" value="1"/>
</dbReference>
<dbReference type="Gene3D" id="3.30.450.20">
    <property type="entry name" value="PAS domain"/>
    <property type="match status" value="1"/>
</dbReference>
<comment type="subcellular location">
    <subcellularLocation>
        <location evidence="2">Cell membrane</location>
    </subcellularLocation>
</comment>
<evidence type="ECO:0000256" key="6">
    <source>
        <dbReference type="ARBA" id="ARBA00022777"/>
    </source>
</evidence>
<gene>
    <name evidence="10" type="ORF">H7344_05765</name>
</gene>
<evidence type="ECO:0000256" key="3">
    <source>
        <dbReference type="ARBA" id="ARBA00012438"/>
    </source>
</evidence>
<dbReference type="Proteomes" id="UP000604001">
    <property type="component" value="Unassembled WGS sequence"/>
</dbReference>
<dbReference type="SUPFAM" id="SSF55785">
    <property type="entry name" value="PYP-like sensor domain (PAS domain)"/>
    <property type="match status" value="1"/>
</dbReference>
<comment type="catalytic activity">
    <reaction evidence="1">
        <text>ATP + protein L-histidine = ADP + protein N-phospho-L-histidine.</text>
        <dbReference type="EC" id="2.7.13.3"/>
    </reaction>
</comment>
<keyword evidence="11" id="KW-1185">Reference proteome</keyword>
<dbReference type="InterPro" id="IPR036097">
    <property type="entry name" value="HisK_dim/P_sf"/>
</dbReference>
<dbReference type="PANTHER" id="PTHR43711:SF1">
    <property type="entry name" value="HISTIDINE KINASE 1"/>
    <property type="match status" value="1"/>
</dbReference>
<accession>A0ABR6U750</accession>
<dbReference type="InterPro" id="IPR000014">
    <property type="entry name" value="PAS"/>
</dbReference>
<evidence type="ECO:0000256" key="7">
    <source>
        <dbReference type="ARBA" id="ARBA00023012"/>
    </source>
</evidence>
<protein>
    <recommendedName>
        <fullName evidence="3">histidine kinase</fullName>
        <ecNumber evidence="3">2.7.13.3</ecNumber>
    </recommendedName>
</protein>
<keyword evidence="5" id="KW-0808">Transferase</keyword>
<dbReference type="InterPro" id="IPR003594">
    <property type="entry name" value="HATPase_dom"/>
</dbReference>
<evidence type="ECO:0000256" key="1">
    <source>
        <dbReference type="ARBA" id="ARBA00000085"/>
    </source>
</evidence>
<dbReference type="RefSeq" id="WP_186345089.1">
    <property type="nucleotide sequence ID" value="NZ_BMMR01000003.1"/>
</dbReference>
<organism evidence="10 11">
    <name type="scientific">Nocardioides deserti</name>
    <dbReference type="NCBI Taxonomy" id="1588644"/>
    <lineage>
        <taxon>Bacteria</taxon>
        <taxon>Bacillati</taxon>
        <taxon>Actinomycetota</taxon>
        <taxon>Actinomycetes</taxon>
        <taxon>Propionibacteriales</taxon>
        <taxon>Nocardioidaceae</taxon>
        <taxon>Nocardioides</taxon>
    </lineage>
</organism>
<dbReference type="InterPro" id="IPR035965">
    <property type="entry name" value="PAS-like_dom_sf"/>
</dbReference>
<dbReference type="SMART" id="SM00387">
    <property type="entry name" value="HATPase_c"/>
    <property type="match status" value="1"/>
</dbReference>
<evidence type="ECO:0000313" key="11">
    <source>
        <dbReference type="Proteomes" id="UP000604001"/>
    </source>
</evidence>
<dbReference type="InterPro" id="IPR005467">
    <property type="entry name" value="His_kinase_dom"/>
</dbReference>
<evidence type="ECO:0000256" key="5">
    <source>
        <dbReference type="ARBA" id="ARBA00022679"/>
    </source>
</evidence>
<feature type="domain" description="PAS" evidence="9">
    <location>
        <begin position="1"/>
        <end position="44"/>
    </location>
</feature>
<dbReference type="PROSITE" id="PS50112">
    <property type="entry name" value="PAS"/>
    <property type="match status" value="1"/>
</dbReference>
<dbReference type="InterPro" id="IPR036890">
    <property type="entry name" value="HATPase_C_sf"/>
</dbReference>
<dbReference type="InterPro" id="IPR013656">
    <property type="entry name" value="PAS_4"/>
</dbReference>
<keyword evidence="6" id="KW-0418">Kinase</keyword>
<dbReference type="SUPFAM" id="SSF55874">
    <property type="entry name" value="ATPase domain of HSP90 chaperone/DNA topoisomerase II/histidine kinase"/>
    <property type="match status" value="1"/>
</dbReference>
<dbReference type="Gene3D" id="1.10.287.130">
    <property type="match status" value="1"/>
</dbReference>
<dbReference type="EMBL" id="JACMYC010000003">
    <property type="protein sequence ID" value="MBC2959799.1"/>
    <property type="molecule type" value="Genomic_DNA"/>
</dbReference>
<evidence type="ECO:0000259" key="8">
    <source>
        <dbReference type="PROSITE" id="PS50109"/>
    </source>
</evidence>
<evidence type="ECO:0000259" key="9">
    <source>
        <dbReference type="PROSITE" id="PS50112"/>
    </source>
</evidence>
<dbReference type="PROSITE" id="PS50109">
    <property type="entry name" value="HIS_KIN"/>
    <property type="match status" value="1"/>
</dbReference>
<dbReference type="Pfam" id="PF08448">
    <property type="entry name" value="PAS_4"/>
    <property type="match status" value="1"/>
</dbReference>
<evidence type="ECO:0000313" key="10">
    <source>
        <dbReference type="EMBL" id="MBC2959799.1"/>
    </source>
</evidence>
<keyword evidence="7" id="KW-0902">Two-component regulatory system</keyword>
<dbReference type="CDD" id="cd00130">
    <property type="entry name" value="PAS"/>
    <property type="match status" value="1"/>
</dbReference>
<dbReference type="Pfam" id="PF02518">
    <property type="entry name" value="HATPase_c"/>
    <property type="match status" value="1"/>
</dbReference>
<feature type="domain" description="Histidine kinase" evidence="8">
    <location>
        <begin position="130"/>
        <end position="350"/>
    </location>
</feature>
<dbReference type="InterPro" id="IPR004358">
    <property type="entry name" value="Sig_transdc_His_kin-like_C"/>
</dbReference>
<dbReference type="Pfam" id="PF00512">
    <property type="entry name" value="HisKA"/>
    <property type="match status" value="1"/>
</dbReference>
<dbReference type="EC" id="2.7.13.3" evidence="3"/>
<dbReference type="PRINTS" id="PR00344">
    <property type="entry name" value="BCTRLSENSOR"/>
</dbReference>
<dbReference type="SMART" id="SM00388">
    <property type="entry name" value="HisKA"/>
    <property type="match status" value="1"/>
</dbReference>